<sequence length="109" mass="12122">MKKSIFKRLLAGAFVASLFATPALAFDPSTYQGQQTQTAPYQYQEPDENQLEEHRRYRNVDGRTIHSPAHTRNGQAPSGATAKCGDGTFSFSQHHRGTCSRHGGVDQWL</sequence>
<dbReference type="EMBL" id="CP021524">
    <property type="protein sequence ID" value="ARW09950.1"/>
    <property type="molecule type" value="Genomic_DNA"/>
</dbReference>
<feature type="compositionally biased region" description="Polar residues" evidence="1">
    <location>
        <begin position="31"/>
        <end position="41"/>
    </location>
</feature>
<keyword evidence="3" id="KW-0808">Transferase</keyword>
<protein>
    <submittedName>
        <fullName evidence="3">Non-specific serine/threonine protein kinase</fullName>
        <ecNumber evidence="3">2.7.11.1</ecNumber>
    </submittedName>
</protein>
<accession>A0A1Y0UVL8</accession>
<evidence type="ECO:0000256" key="2">
    <source>
        <dbReference type="SAM" id="SignalP"/>
    </source>
</evidence>
<dbReference type="AlphaFoldDB" id="A0A1Y0UVL8"/>
<feature type="chain" id="PRO_5013367597" evidence="2">
    <location>
        <begin position="26"/>
        <end position="109"/>
    </location>
</feature>
<dbReference type="GO" id="GO:0004674">
    <property type="term" value="F:protein serine/threonine kinase activity"/>
    <property type="evidence" value="ECO:0007669"/>
    <property type="project" value="UniProtKB-KW"/>
</dbReference>
<dbReference type="InterPro" id="IPR022236">
    <property type="entry name" value="DUF3761"/>
</dbReference>
<reference evidence="3 4" key="1">
    <citation type="submission" date="2017-05" db="EMBL/GenBank/DDBJ databases">
        <title>Genome sequence of Acetobacter pasteurianus subsp. ascendens strain SRCM101447.</title>
        <authorList>
            <person name="Cho S.H."/>
        </authorList>
    </citation>
    <scope>NUCLEOTIDE SEQUENCE [LARGE SCALE GENOMIC DNA]</scope>
    <source>
        <strain evidence="3 4">SRCM101447</strain>
    </source>
</reference>
<dbReference type="Pfam" id="PF12587">
    <property type="entry name" value="DUF3761"/>
    <property type="match status" value="1"/>
</dbReference>
<evidence type="ECO:0000256" key="1">
    <source>
        <dbReference type="SAM" id="MobiDB-lite"/>
    </source>
</evidence>
<keyword evidence="3" id="KW-0723">Serine/threonine-protein kinase</keyword>
<feature type="region of interest" description="Disordered" evidence="1">
    <location>
        <begin position="31"/>
        <end position="50"/>
    </location>
</feature>
<dbReference type="Proteomes" id="UP000195633">
    <property type="component" value="Chromosome"/>
</dbReference>
<organism evidence="3 4">
    <name type="scientific">Acetobacter ascendens</name>
    <dbReference type="NCBI Taxonomy" id="481146"/>
    <lineage>
        <taxon>Bacteria</taxon>
        <taxon>Pseudomonadati</taxon>
        <taxon>Pseudomonadota</taxon>
        <taxon>Alphaproteobacteria</taxon>
        <taxon>Acetobacterales</taxon>
        <taxon>Acetobacteraceae</taxon>
        <taxon>Acetobacter</taxon>
    </lineage>
</organism>
<gene>
    <name evidence="3" type="ORF">S101447_00848</name>
</gene>
<feature type="signal peptide" evidence="2">
    <location>
        <begin position="1"/>
        <end position="25"/>
    </location>
</feature>
<dbReference type="EC" id="2.7.11.1" evidence="3"/>
<proteinExistence type="predicted"/>
<dbReference type="STRING" id="481146.A4S02_10560"/>
<evidence type="ECO:0000313" key="4">
    <source>
        <dbReference type="Proteomes" id="UP000195633"/>
    </source>
</evidence>
<keyword evidence="3" id="KW-0418">Kinase</keyword>
<keyword evidence="2" id="KW-0732">Signal</keyword>
<feature type="region of interest" description="Disordered" evidence="1">
    <location>
        <begin position="62"/>
        <end position="82"/>
    </location>
</feature>
<name>A0A1Y0UVL8_9PROT</name>
<dbReference type="RefSeq" id="WP_087635440.1">
    <property type="nucleotide sequence ID" value="NZ_CP021524.1"/>
</dbReference>
<evidence type="ECO:0000313" key="3">
    <source>
        <dbReference type="EMBL" id="ARW09950.1"/>
    </source>
</evidence>